<name>A0A7G9B3J9_9FIRM</name>
<dbReference type="AlphaFoldDB" id="A0A7G9B3J9"/>
<protein>
    <submittedName>
        <fullName evidence="1">Uncharacterized protein</fullName>
    </submittedName>
</protein>
<dbReference type="EMBL" id="CP060490">
    <property type="protein sequence ID" value="QNL44130.1"/>
    <property type="molecule type" value="Genomic_DNA"/>
</dbReference>
<reference evidence="1 2" key="1">
    <citation type="submission" date="2020-08" db="EMBL/GenBank/DDBJ databases">
        <authorList>
            <person name="Liu C."/>
            <person name="Sun Q."/>
        </authorList>
    </citation>
    <scope>NUCLEOTIDE SEQUENCE [LARGE SCALE GENOMIC DNA]</scope>
    <source>
        <strain evidence="1 2">NSJ-62</strain>
    </source>
</reference>
<accession>A0A7G9B3J9</accession>
<proteinExistence type="predicted"/>
<keyword evidence="2" id="KW-1185">Reference proteome</keyword>
<evidence type="ECO:0000313" key="1">
    <source>
        <dbReference type="EMBL" id="QNL44130.1"/>
    </source>
</evidence>
<dbReference type="KEGG" id="ohi:H8790_11920"/>
<dbReference type="Proteomes" id="UP000515960">
    <property type="component" value="Chromosome"/>
</dbReference>
<sequence length="220" mass="25518">MKEKKIAAYSPAPGEFLLIPGSFRQEESIPHMLSYYGFSSFFTEAKIPDGGTEQNRFYRVVRRTIQSVFDRCAFTVTVHDFTRGAVHAWNNQLLQLQMLASVQGGKITKDHTLNCNIYRFIFKEFCCEFFEKISKVVDVDCRYESIYVTYLGMELNACDASDRKKEGMRPSILFWIDEEHPVLSVQMDFAYPLEKLTNALDKACQWEGWKLIVRSTVENI</sequence>
<gene>
    <name evidence="1" type="ORF">H8790_11920</name>
</gene>
<evidence type="ECO:0000313" key="2">
    <source>
        <dbReference type="Proteomes" id="UP000515960"/>
    </source>
</evidence>
<dbReference type="RefSeq" id="WP_187332731.1">
    <property type="nucleotide sequence ID" value="NZ_CP060490.1"/>
</dbReference>
<organism evidence="1 2">
    <name type="scientific">Oscillibacter hominis</name>
    <dbReference type="NCBI Taxonomy" id="2763056"/>
    <lineage>
        <taxon>Bacteria</taxon>
        <taxon>Bacillati</taxon>
        <taxon>Bacillota</taxon>
        <taxon>Clostridia</taxon>
        <taxon>Eubacteriales</taxon>
        <taxon>Oscillospiraceae</taxon>
        <taxon>Oscillibacter</taxon>
    </lineage>
</organism>